<proteinExistence type="predicted"/>
<feature type="non-terminal residue" evidence="2">
    <location>
        <position position="1"/>
    </location>
</feature>
<feature type="compositionally biased region" description="Polar residues" evidence="1">
    <location>
        <begin position="1"/>
        <end position="14"/>
    </location>
</feature>
<evidence type="ECO:0000313" key="3">
    <source>
        <dbReference type="EMBL" id="CAF5033568.1"/>
    </source>
</evidence>
<evidence type="ECO:0000256" key="1">
    <source>
        <dbReference type="SAM" id="MobiDB-lite"/>
    </source>
</evidence>
<feature type="non-terminal residue" evidence="2">
    <location>
        <position position="78"/>
    </location>
</feature>
<dbReference type="AlphaFoldDB" id="A0A815I1Y6"/>
<dbReference type="EMBL" id="CAJOBJ010221246">
    <property type="protein sequence ID" value="CAF5033568.1"/>
    <property type="molecule type" value="Genomic_DNA"/>
</dbReference>
<dbReference type="EMBL" id="CAJNOW010002638">
    <property type="protein sequence ID" value="CAF1359267.1"/>
    <property type="molecule type" value="Genomic_DNA"/>
</dbReference>
<accession>A0A815I1Y6</accession>
<gene>
    <name evidence="3" type="ORF">GIL414_LOCUS59034</name>
    <name evidence="2" type="ORF">KQP761_LOCUS7642</name>
</gene>
<comment type="caution">
    <text evidence="2">The sequence shown here is derived from an EMBL/GenBank/DDBJ whole genome shotgun (WGS) entry which is preliminary data.</text>
</comment>
<reference evidence="2" key="1">
    <citation type="submission" date="2021-02" db="EMBL/GenBank/DDBJ databases">
        <authorList>
            <person name="Nowell W R."/>
        </authorList>
    </citation>
    <scope>NUCLEOTIDE SEQUENCE</scope>
</reference>
<name>A0A815I1Y6_9BILA</name>
<feature type="compositionally biased region" description="Low complexity" evidence="1">
    <location>
        <begin position="15"/>
        <end position="51"/>
    </location>
</feature>
<sequence>SPYFQSSFTSQIPTRQRSPSSHVSRQSRSPSPYSSGGQSSGGQSSLGPASSLRPCYSAPRLHLSHHRLQTNCSKQTDI</sequence>
<dbReference type="Proteomes" id="UP000681720">
    <property type="component" value="Unassembled WGS sequence"/>
</dbReference>
<dbReference type="Proteomes" id="UP000663834">
    <property type="component" value="Unassembled WGS sequence"/>
</dbReference>
<feature type="region of interest" description="Disordered" evidence="1">
    <location>
        <begin position="1"/>
        <end position="58"/>
    </location>
</feature>
<evidence type="ECO:0000313" key="4">
    <source>
        <dbReference type="Proteomes" id="UP000663834"/>
    </source>
</evidence>
<organism evidence="2 4">
    <name type="scientific">Rotaria magnacalcarata</name>
    <dbReference type="NCBI Taxonomy" id="392030"/>
    <lineage>
        <taxon>Eukaryota</taxon>
        <taxon>Metazoa</taxon>
        <taxon>Spiralia</taxon>
        <taxon>Gnathifera</taxon>
        <taxon>Rotifera</taxon>
        <taxon>Eurotatoria</taxon>
        <taxon>Bdelloidea</taxon>
        <taxon>Philodinida</taxon>
        <taxon>Philodinidae</taxon>
        <taxon>Rotaria</taxon>
    </lineage>
</organism>
<evidence type="ECO:0000313" key="2">
    <source>
        <dbReference type="EMBL" id="CAF1359267.1"/>
    </source>
</evidence>
<protein>
    <submittedName>
        <fullName evidence="2">Uncharacterized protein</fullName>
    </submittedName>
</protein>